<proteinExistence type="predicted"/>
<reference evidence="1 2" key="1">
    <citation type="submission" date="2008-02" db="EMBL/GenBank/DDBJ databases">
        <title>Complete sequence of Shewanella woodyi ATCC 51908.</title>
        <authorList>
            <consortium name="US DOE Joint Genome Institute"/>
            <person name="Copeland A."/>
            <person name="Lucas S."/>
            <person name="Lapidus A."/>
            <person name="Glavina del Rio T."/>
            <person name="Dalin E."/>
            <person name="Tice H."/>
            <person name="Bruce D."/>
            <person name="Goodwin L."/>
            <person name="Pitluck S."/>
            <person name="Sims D."/>
            <person name="Brettin T."/>
            <person name="Detter J.C."/>
            <person name="Han C."/>
            <person name="Kuske C.R."/>
            <person name="Schmutz J."/>
            <person name="Larimer F."/>
            <person name="Land M."/>
            <person name="Hauser L."/>
            <person name="Kyrpides N."/>
            <person name="Lykidis A."/>
            <person name="Zhao J.-S."/>
            <person name="Richardson P."/>
        </authorList>
    </citation>
    <scope>NUCLEOTIDE SEQUENCE [LARGE SCALE GENOMIC DNA]</scope>
    <source>
        <strain evidence="2">ATCC 51908 / MS32</strain>
    </source>
</reference>
<keyword evidence="2" id="KW-1185">Reference proteome</keyword>
<protein>
    <submittedName>
        <fullName evidence="1">Uncharacterized protein</fullName>
    </submittedName>
</protein>
<evidence type="ECO:0000313" key="2">
    <source>
        <dbReference type="Proteomes" id="UP000002168"/>
    </source>
</evidence>
<name>B1KHV5_SHEWM</name>
<evidence type="ECO:0000313" key="1">
    <source>
        <dbReference type="EMBL" id="ACA88433.1"/>
    </source>
</evidence>
<dbReference type="STRING" id="392500.Swoo_4177"/>
<dbReference type="HOGENOM" id="CLU_145213_0_0_6"/>
<organism evidence="1 2">
    <name type="scientific">Shewanella woodyi (strain ATCC 51908 / MS32)</name>
    <dbReference type="NCBI Taxonomy" id="392500"/>
    <lineage>
        <taxon>Bacteria</taxon>
        <taxon>Pseudomonadati</taxon>
        <taxon>Pseudomonadota</taxon>
        <taxon>Gammaproteobacteria</taxon>
        <taxon>Alteromonadales</taxon>
        <taxon>Shewanellaceae</taxon>
        <taxon>Shewanella</taxon>
    </lineage>
</organism>
<dbReference type="KEGG" id="swd:Swoo_4177"/>
<dbReference type="EMBL" id="CP000961">
    <property type="protein sequence ID" value="ACA88433.1"/>
    <property type="molecule type" value="Genomic_DNA"/>
</dbReference>
<dbReference type="AlphaFoldDB" id="B1KHV5"/>
<accession>B1KHV5</accession>
<dbReference type="eggNOG" id="COG1633">
    <property type="taxonomic scope" value="Bacteria"/>
</dbReference>
<gene>
    <name evidence="1" type="ordered locus">Swoo_4177</name>
</gene>
<dbReference type="Proteomes" id="UP000002168">
    <property type="component" value="Chromosome"/>
</dbReference>
<sequence>MNPLINLAKAFGEYLGEDIMRFQQLRELLGYVATCRHEMSQLYGRLLSDADSSRVKMMLEYFKQHQQAVAEQLEDYIDEAPKKVLDTWYKDITFEDFIKRCHELTLTANMSEEDILEAHLDLDNRLIDLLQKTAEHSSSSEISGALNDLVRVEKIQQQRLVHSSIRMDDL</sequence>